<comment type="similarity">
    <text evidence="2 6">Belongs to the trans-sulfuration enzymes family.</text>
</comment>
<dbReference type="GO" id="GO:0030170">
    <property type="term" value="F:pyridoxal phosphate binding"/>
    <property type="evidence" value="ECO:0007669"/>
    <property type="project" value="InterPro"/>
</dbReference>
<dbReference type="InterPro" id="IPR054542">
    <property type="entry name" value="Cys_met_metab_PP"/>
</dbReference>
<evidence type="ECO:0000256" key="5">
    <source>
        <dbReference type="PIRSR" id="PIRSR001434-2"/>
    </source>
</evidence>
<dbReference type="AlphaFoldDB" id="A0AA41X0U5"/>
<dbReference type="GO" id="GO:0006535">
    <property type="term" value="P:cysteine biosynthetic process from serine"/>
    <property type="evidence" value="ECO:0007669"/>
    <property type="project" value="TreeGrafter"/>
</dbReference>
<evidence type="ECO:0000256" key="3">
    <source>
        <dbReference type="ARBA" id="ARBA00022679"/>
    </source>
</evidence>
<dbReference type="GO" id="GO:0005737">
    <property type="term" value="C:cytoplasm"/>
    <property type="evidence" value="ECO:0007669"/>
    <property type="project" value="TreeGrafter"/>
</dbReference>
<dbReference type="SUPFAM" id="SSF53383">
    <property type="entry name" value="PLP-dependent transferases"/>
    <property type="match status" value="1"/>
</dbReference>
<accession>A0AA41X0U5</accession>
<sequence length="413" mass="45263">MKKYHPHTESVHADKNYNDYPDGSVHSPVCASVLFEFKDAQGIVDAFQGKKVAHVYGRSSSSTTTALQNVLTQQHEALGSVTFATGMAAISSFMFAMLKQGDHIIVSQYLFGNTRSFFHQLAQFGISVSFVDITDIKAVSEQVREQTRVIFAEGLANPLTQIPDLNALGTLAKKHHIISMLDTTMTPPTMFKAQDFPVDIVVTSLTKYIAGQGQALGGAIIDMGRFDWTQYPHIDPLYQVADTAQWGLVQLRKKGLRDIGATLSPEAASAILLGQETLGLRWQKIQDNAAQIAAYLNEHPAVETVFHPSLEQHEQHHLALEQFSTFGGILSFTLKGDKDPVAFINHLDLIICATHLGDTRTLALPVTQTIFFEFSEAEKTAMGVSESLVRLSVGIEDSHDLLADLAHGLSLSM</sequence>
<dbReference type="GO" id="GO:0003961">
    <property type="term" value="F:O-acetylhomoserine aminocarboxypropyltransferase activity"/>
    <property type="evidence" value="ECO:0007669"/>
    <property type="project" value="TreeGrafter"/>
</dbReference>
<keyword evidence="7" id="KW-0032">Aminotransferase</keyword>
<feature type="modified residue" description="N6-(pyridoxal phosphate)lysine" evidence="5">
    <location>
        <position position="207"/>
    </location>
</feature>
<dbReference type="InterPro" id="IPR015422">
    <property type="entry name" value="PyrdxlP-dep_Trfase_small"/>
</dbReference>
<dbReference type="Proteomes" id="UP001165413">
    <property type="component" value="Unassembled WGS sequence"/>
</dbReference>
<evidence type="ECO:0000313" key="7">
    <source>
        <dbReference type="EMBL" id="MCP3427408.1"/>
    </source>
</evidence>
<evidence type="ECO:0000256" key="2">
    <source>
        <dbReference type="ARBA" id="ARBA00009077"/>
    </source>
</evidence>
<evidence type="ECO:0000256" key="4">
    <source>
        <dbReference type="ARBA" id="ARBA00022898"/>
    </source>
</evidence>
<dbReference type="InterPro" id="IPR015424">
    <property type="entry name" value="PyrdxlP-dep_Trfase"/>
</dbReference>
<dbReference type="RefSeq" id="WP_254097734.1">
    <property type="nucleotide sequence ID" value="NZ_JANATA010000001.1"/>
</dbReference>
<dbReference type="PROSITE" id="PS00868">
    <property type="entry name" value="CYS_MET_METAB_PP"/>
    <property type="match status" value="1"/>
</dbReference>
<keyword evidence="8" id="KW-1185">Reference proteome</keyword>
<dbReference type="InterPro" id="IPR015421">
    <property type="entry name" value="PyrdxlP-dep_Trfase_major"/>
</dbReference>
<keyword evidence="4 5" id="KW-0663">Pyridoxal phosphate</keyword>
<evidence type="ECO:0000313" key="8">
    <source>
        <dbReference type="Proteomes" id="UP001165413"/>
    </source>
</evidence>
<comment type="caution">
    <text evidence="7">The sequence shown here is derived from an EMBL/GenBank/DDBJ whole genome shotgun (WGS) entry which is preliminary data.</text>
</comment>
<evidence type="ECO:0000256" key="6">
    <source>
        <dbReference type="RuleBase" id="RU362118"/>
    </source>
</evidence>
<evidence type="ECO:0000256" key="1">
    <source>
        <dbReference type="ARBA" id="ARBA00001933"/>
    </source>
</evidence>
<proteinExistence type="inferred from homology"/>
<dbReference type="Pfam" id="PF01053">
    <property type="entry name" value="Cys_Met_Meta_PP"/>
    <property type="match status" value="1"/>
</dbReference>
<protein>
    <submittedName>
        <fullName evidence="7">Aminotransferase class I/II-fold pyridoxal phosphate-dependent enzyme</fullName>
    </submittedName>
</protein>
<reference evidence="7" key="1">
    <citation type="submission" date="2022-07" db="EMBL/GenBank/DDBJ databases">
        <title>Characterization of the Novel Bacterium Alteromonas immobilis LMIT006 and Alteromonas gregis LMIT007.</title>
        <authorList>
            <person name="Lin X."/>
        </authorList>
    </citation>
    <scope>NUCLEOTIDE SEQUENCE</scope>
    <source>
        <strain evidence="7">LMIT007</strain>
    </source>
</reference>
<dbReference type="GO" id="GO:0019346">
    <property type="term" value="P:transsulfuration"/>
    <property type="evidence" value="ECO:0007669"/>
    <property type="project" value="InterPro"/>
</dbReference>
<keyword evidence="3" id="KW-0808">Transferase</keyword>
<dbReference type="GO" id="GO:0004124">
    <property type="term" value="F:cysteine synthase activity"/>
    <property type="evidence" value="ECO:0007669"/>
    <property type="project" value="TreeGrafter"/>
</dbReference>
<dbReference type="InterPro" id="IPR000277">
    <property type="entry name" value="Cys/Met-Metab_PyrdxlP-dep_enz"/>
</dbReference>
<name>A0AA41X0U5_9ALTE</name>
<dbReference type="PANTHER" id="PTHR43797">
    <property type="entry name" value="HOMOCYSTEINE/CYSTEINE SYNTHASE"/>
    <property type="match status" value="1"/>
</dbReference>
<dbReference type="PIRSF" id="PIRSF001434">
    <property type="entry name" value="CGS"/>
    <property type="match status" value="1"/>
</dbReference>
<dbReference type="PANTHER" id="PTHR43797:SF2">
    <property type="entry name" value="HOMOCYSTEINE_CYSTEINE SYNTHASE"/>
    <property type="match status" value="1"/>
</dbReference>
<dbReference type="Gene3D" id="3.40.640.10">
    <property type="entry name" value="Type I PLP-dependent aspartate aminotransferase-like (Major domain)"/>
    <property type="match status" value="1"/>
</dbReference>
<dbReference type="GO" id="GO:0008483">
    <property type="term" value="F:transaminase activity"/>
    <property type="evidence" value="ECO:0007669"/>
    <property type="project" value="UniProtKB-KW"/>
</dbReference>
<dbReference type="Gene3D" id="3.90.1150.10">
    <property type="entry name" value="Aspartate Aminotransferase, domain 1"/>
    <property type="match status" value="1"/>
</dbReference>
<dbReference type="GO" id="GO:0071269">
    <property type="term" value="P:L-homocysteine biosynthetic process"/>
    <property type="evidence" value="ECO:0007669"/>
    <property type="project" value="TreeGrafter"/>
</dbReference>
<dbReference type="EMBL" id="JANATA010000001">
    <property type="protein sequence ID" value="MCP3427408.1"/>
    <property type="molecule type" value="Genomic_DNA"/>
</dbReference>
<comment type="cofactor">
    <cofactor evidence="1 6">
        <name>pyridoxal 5'-phosphate</name>
        <dbReference type="ChEBI" id="CHEBI:597326"/>
    </cofactor>
</comment>
<dbReference type="InterPro" id="IPR006235">
    <property type="entry name" value="OAc-hSer/O-AcSer_sulfhydrylase"/>
</dbReference>
<organism evidence="7 8">
    <name type="scientific">Opacimonas viscosa</name>
    <dbReference type="NCBI Taxonomy" id="2961944"/>
    <lineage>
        <taxon>Bacteria</taxon>
        <taxon>Pseudomonadati</taxon>
        <taxon>Pseudomonadota</taxon>
        <taxon>Gammaproteobacteria</taxon>
        <taxon>Alteromonadales</taxon>
        <taxon>Alteromonadaceae</taxon>
        <taxon>Opacimonas</taxon>
    </lineage>
</organism>
<gene>
    <name evidence="7" type="ORF">NLF92_00410</name>
</gene>